<dbReference type="GO" id="GO:0004176">
    <property type="term" value="F:ATP-dependent peptidase activity"/>
    <property type="evidence" value="ECO:0007669"/>
    <property type="project" value="UniProtKB-UniRule"/>
</dbReference>
<dbReference type="Gene3D" id="1.10.8.60">
    <property type="match status" value="1"/>
</dbReference>
<dbReference type="InterPro" id="IPR027065">
    <property type="entry name" value="Lon_Prtase"/>
</dbReference>
<dbReference type="GO" id="GO:0006508">
    <property type="term" value="P:proteolysis"/>
    <property type="evidence" value="ECO:0007669"/>
    <property type="project" value="UniProtKB-KW"/>
</dbReference>
<feature type="active site" evidence="2">
    <location>
        <position position="610"/>
    </location>
</feature>
<dbReference type="InterPro" id="IPR020568">
    <property type="entry name" value="Ribosomal_Su5_D2-typ_SF"/>
</dbReference>
<dbReference type="PROSITE" id="PS51786">
    <property type="entry name" value="LON_PROTEOLYTIC"/>
    <property type="match status" value="1"/>
</dbReference>
<evidence type="ECO:0000256" key="3">
    <source>
        <dbReference type="SAM" id="MobiDB-lite"/>
    </source>
</evidence>
<keyword evidence="2" id="KW-0720">Serine protease</keyword>
<feature type="active site" evidence="2">
    <location>
        <position position="653"/>
    </location>
</feature>
<gene>
    <name evidence="5" type="primary">lon_1</name>
    <name evidence="5" type="ORF">Mrose_00953</name>
</gene>
<dbReference type="Gene3D" id="3.30.230.10">
    <property type="match status" value="1"/>
</dbReference>
<dbReference type="InterPro" id="IPR041699">
    <property type="entry name" value="AAA_32"/>
</dbReference>
<dbReference type="PRINTS" id="PR00830">
    <property type="entry name" value="ENDOLAPTASE"/>
</dbReference>
<feature type="domain" description="Lon proteolytic" evidence="4">
    <location>
        <begin position="521"/>
        <end position="715"/>
    </location>
</feature>
<evidence type="ECO:0000256" key="1">
    <source>
        <dbReference type="ARBA" id="ARBA00022670"/>
    </source>
</evidence>
<dbReference type="EMBL" id="QWLA01000012">
    <property type="protein sequence ID" value="RIH88224.1"/>
    <property type="molecule type" value="Genomic_DNA"/>
</dbReference>
<evidence type="ECO:0000313" key="5">
    <source>
        <dbReference type="EMBL" id="RIH88224.1"/>
    </source>
</evidence>
<keyword evidence="2 5" id="KW-0378">Hydrolase</keyword>
<sequence>MSAISYRASTSHTCSHLPGYSRLFCVSAQRISYQDLEWRTFPADPSVEVNHPAPPPFFGQERARAALELALKGGFHAYVVGPPSLGKHEALLQYLKQQRVETPPDLLYVPLSERRAAVLTLPSGKENDLAEAIEGLLEEGNRLEALFRQRSFLQEKSRLESRFRQQQEEQIEQLRREAQAAGFSLLVGEEGIELSGQGSVPTELAAHLEEVTLHNLALSAEAAQALRRLRREWASHYLNTRVEPLIRRFPQARAYLEALRDRLARAAESGESFDPTPWRPNLLTSSSTGSPPPVVFEPYATAPRLFGRLDYHTERGVRSTHVGLIRPGAIHRAQGGFLILDASSLVREGTWEAFKRALRNGQVEPVTEADGPGGLEVEPFPVQVQVLLVGSHEAFEPLEHDPAFSELFRIRVEFSPTLPATPEHYQAFGGWLSQQGFQLTEGALARLWDEGRRMAEQRDRFDARLVELRAIAEEAAVLAKGPLRAEDVERAIAARDERAFHSEEEFLRAVREGTWSFRLKGKAVGEINALVVLETDPPWGRPSRLTARAAPGRDGVLSIDREAGLGGHIFHKAVLALSGYLRGHYAEVGSFSATVSLVFEQNYASIEGDSAGLAELLAILSAIGGVPLRQDLGVTGAVDQSGQVLAVGGVTAKIEGFFRLCQAQGLTGDQGVVIPRSNLSNLTLSSEVLEAIRNERFHLYTVETVDEAIELLTGKRAEGFGGVHEKVRQSLEHFRDLENGEHGERD</sequence>
<dbReference type="Pfam" id="PF13654">
    <property type="entry name" value="AAA_32"/>
    <property type="match status" value="1"/>
</dbReference>
<proteinExistence type="inferred from homology"/>
<dbReference type="SUPFAM" id="SSF54211">
    <property type="entry name" value="Ribosomal protein S5 domain 2-like"/>
    <property type="match status" value="1"/>
</dbReference>
<keyword evidence="6" id="KW-1185">Reference proteome</keyword>
<dbReference type="InterPro" id="IPR014721">
    <property type="entry name" value="Ribsml_uS5_D2-typ_fold_subgr"/>
</dbReference>
<evidence type="ECO:0000313" key="6">
    <source>
        <dbReference type="Proteomes" id="UP000265341"/>
    </source>
</evidence>
<dbReference type="GO" id="GO:0004252">
    <property type="term" value="F:serine-type endopeptidase activity"/>
    <property type="evidence" value="ECO:0007669"/>
    <property type="project" value="UniProtKB-UniRule"/>
</dbReference>
<dbReference type="GO" id="GO:0005524">
    <property type="term" value="F:ATP binding"/>
    <property type="evidence" value="ECO:0007669"/>
    <property type="project" value="InterPro"/>
</dbReference>
<dbReference type="InterPro" id="IPR027417">
    <property type="entry name" value="P-loop_NTPase"/>
</dbReference>
<accession>A0A399EUC4</accession>
<evidence type="ECO:0000256" key="2">
    <source>
        <dbReference type="PROSITE-ProRule" id="PRU01122"/>
    </source>
</evidence>
<feature type="region of interest" description="Disordered" evidence="3">
    <location>
        <begin position="269"/>
        <end position="289"/>
    </location>
</feature>
<dbReference type="PANTHER" id="PTHR10046">
    <property type="entry name" value="ATP DEPENDENT LON PROTEASE FAMILY MEMBER"/>
    <property type="match status" value="1"/>
</dbReference>
<comment type="caution">
    <text evidence="5">The sequence shown here is derived from an EMBL/GenBank/DDBJ whole genome shotgun (WGS) entry which is preliminary data.</text>
</comment>
<protein>
    <recommendedName>
        <fullName evidence="2">endopeptidase La</fullName>
        <ecNumber evidence="2">3.4.21.53</ecNumber>
    </recommendedName>
</protein>
<comment type="catalytic activity">
    <reaction evidence="2">
        <text>Hydrolysis of proteins in presence of ATP.</text>
        <dbReference type="EC" id="3.4.21.53"/>
    </reaction>
</comment>
<reference evidence="5 6" key="1">
    <citation type="submission" date="2018-08" db="EMBL/GenBank/DDBJ databases">
        <title>Meiothermus roseus NBRC 110900 genome sequencing project.</title>
        <authorList>
            <person name="Da Costa M.S."/>
            <person name="Albuquerque L."/>
            <person name="Raposo P."/>
            <person name="Froufe H.J.C."/>
            <person name="Barroso C.S."/>
            <person name="Egas C."/>
        </authorList>
    </citation>
    <scope>NUCLEOTIDE SEQUENCE [LARGE SCALE GENOMIC DNA]</scope>
    <source>
        <strain evidence="5 6">NBRC 110900</strain>
    </source>
</reference>
<dbReference type="InterPro" id="IPR046843">
    <property type="entry name" value="LonB_AAA-LID"/>
</dbReference>
<keyword evidence="1 2" id="KW-0645">Protease</keyword>
<dbReference type="Pfam" id="PF20436">
    <property type="entry name" value="LonB_AAA-LID"/>
    <property type="match status" value="1"/>
</dbReference>
<dbReference type="InterPro" id="IPR008269">
    <property type="entry name" value="Lon_proteolytic"/>
</dbReference>
<dbReference type="EC" id="3.4.21.53" evidence="2"/>
<dbReference type="Pfam" id="PF05362">
    <property type="entry name" value="Lon_C"/>
    <property type="match status" value="1"/>
</dbReference>
<feature type="compositionally biased region" description="Low complexity" evidence="3">
    <location>
        <begin position="280"/>
        <end position="289"/>
    </location>
</feature>
<dbReference type="GO" id="GO:0030163">
    <property type="term" value="P:protein catabolic process"/>
    <property type="evidence" value="ECO:0007669"/>
    <property type="project" value="InterPro"/>
</dbReference>
<comment type="similarity">
    <text evidence="2">Belongs to the peptidase S16 family.</text>
</comment>
<evidence type="ECO:0000259" key="4">
    <source>
        <dbReference type="PROSITE" id="PS51786"/>
    </source>
</evidence>
<dbReference type="SUPFAM" id="SSF52540">
    <property type="entry name" value="P-loop containing nucleoside triphosphate hydrolases"/>
    <property type="match status" value="1"/>
</dbReference>
<dbReference type="AlphaFoldDB" id="A0A399EUC4"/>
<organism evidence="5 6">
    <name type="scientific">Calidithermus roseus</name>
    <dbReference type="NCBI Taxonomy" id="1644118"/>
    <lineage>
        <taxon>Bacteria</taxon>
        <taxon>Thermotogati</taxon>
        <taxon>Deinococcota</taxon>
        <taxon>Deinococci</taxon>
        <taxon>Thermales</taxon>
        <taxon>Thermaceae</taxon>
        <taxon>Calidithermus</taxon>
    </lineage>
</organism>
<name>A0A399EUC4_9DEIN</name>
<dbReference type="Proteomes" id="UP000265341">
    <property type="component" value="Unassembled WGS sequence"/>
</dbReference>
<dbReference type="Gene3D" id="3.40.50.300">
    <property type="entry name" value="P-loop containing nucleotide triphosphate hydrolases"/>
    <property type="match status" value="2"/>
</dbReference>